<reference evidence="1 2" key="1">
    <citation type="journal article" date="2018" name="Sci. Rep.">
        <title>Genomic signatures of local adaptation to the degree of environmental predictability in rotifers.</title>
        <authorList>
            <person name="Franch-Gras L."/>
            <person name="Hahn C."/>
            <person name="Garcia-Roger E.M."/>
            <person name="Carmona M.J."/>
            <person name="Serra M."/>
            <person name="Gomez A."/>
        </authorList>
    </citation>
    <scope>NUCLEOTIDE SEQUENCE [LARGE SCALE GENOMIC DNA]</scope>
    <source>
        <strain evidence="1">HYR1</strain>
    </source>
</reference>
<name>A0A3M7QA04_BRAPC</name>
<dbReference type="Proteomes" id="UP000276133">
    <property type="component" value="Unassembled WGS sequence"/>
</dbReference>
<protein>
    <submittedName>
        <fullName evidence="1">Uncharacterized protein</fullName>
    </submittedName>
</protein>
<accession>A0A3M7QA04</accession>
<organism evidence="1 2">
    <name type="scientific">Brachionus plicatilis</name>
    <name type="common">Marine rotifer</name>
    <name type="synonym">Brachionus muelleri</name>
    <dbReference type="NCBI Taxonomy" id="10195"/>
    <lineage>
        <taxon>Eukaryota</taxon>
        <taxon>Metazoa</taxon>
        <taxon>Spiralia</taxon>
        <taxon>Gnathifera</taxon>
        <taxon>Rotifera</taxon>
        <taxon>Eurotatoria</taxon>
        <taxon>Monogononta</taxon>
        <taxon>Pseudotrocha</taxon>
        <taxon>Ploima</taxon>
        <taxon>Brachionidae</taxon>
        <taxon>Brachionus</taxon>
    </lineage>
</organism>
<gene>
    <name evidence="1" type="ORF">BpHYR1_045493</name>
</gene>
<dbReference type="EMBL" id="REGN01006835">
    <property type="protein sequence ID" value="RNA08163.1"/>
    <property type="molecule type" value="Genomic_DNA"/>
</dbReference>
<comment type="caution">
    <text evidence="1">The sequence shown here is derived from an EMBL/GenBank/DDBJ whole genome shotgun (WGS) entry which is preliminary data.</text>
</comment>
<evidence type="ECO:0000313" key="1">
    <source>
        <dbReference type="EMBL" id="RNA08163.1"/>
    </source>
</evidence>
<sequence length="73" mass="8894">MQVAKLDNLRLIQSSIHKKKCTVQETKRNMLKINKISFTSDHQFYLYKRINFLEPNFIIKTNFQINKKIKFFK</sequence>
<keyword evidence="2" id="KW-1185">Reference proteome</keyword>
<evidence type="ECO:0000313" key="2">
    <source>
        <dbReference type="Proteomes" id="UP000276133"/>
    </source>
</evidence>
<proteinExistence type="predicted"/>
<dbReference type="AlphaFoldDB" id="A0A3M7QA04"/>